<dbReference type="EMBL" id="JAVHJO010000001">
    <property type="protein sequence ID" value="KAK6544349.1"/>
    <property type="molecule type" value="Genomic_DNA"/>
</dbReference>
<comment type="subcellular location">
    <subcellularLocation>
        <location evidence="1">Cell surface</location>
    </subcellularLocation>
</comment>
<evidence type="ECO:0000259" key="3">
    <source>
        <dbReference type="PROSITE" id="PS51820"/>
    </source>
</evidence>
<feature type="chain" id="PRO_5043979144" description="PA14 domain-containing protein" evidence="2">
    <location>
        <begin position="20"/>
        <end position="3309"/>
    </location>
</feature>
<reference evidence="4 5" key="1">
    <citation type="submission" date="2019-10" db="EMBL/GenBank/DDBJ databases">
        <authorList>
            <person name="Palmer J.M."/>
        </authorList>
    </citation>
    <scope>NUCLEOTIDE SEQUENCE [LARGE SCALE GENOMIC DNA]</scope>
    <source>
        <strain evidence="4 5">TWF694</strain>
    </source>
</reference>
<protein>
    <recommendedName>
        <fullName evidence="3">PA14 domain-containing protein</fullName>
    </recommendedName>
</protein>
<keyword evidence="2" id="KW-0732">Signal</keyword>
<dbReference type="InterPro" id="IPR051905">
    <property type="entry name" value="S_pombe_Mam3/Map4"/>
</dbReference>
<evidence type="ECO:0000313" key="5">
    <source>
        <dbReference type="Proteomes" id="UP001365542"/>
    </source>
</evidence>
<dbReference type="InterPro" id="IPR037524">
    <property type="entry name" value="PA14/GLEYA"/>
</dbReference>
<gene>
    <name evidence="4" type="ORF">TWF694_001050</name>
</gene>
<keyword evidence="5" id="KW-1185">Reference proteome</keyword>
<feature type="signal peptide" evidence="2">
    <location>
        <begin position="1"/>
        <end position="19"/>
    </location>
</feature>
<evidence type="ECO:0000256" key="1">
    <source>
        <dbReference type="ARBA" id="ARBA00004241"/>
    </source>
</evidence>
<name>A0AAV9XT34_9PEZI</name>
<feature type="domain" description="PA14" evidence="3">
    <location>
        <begin position="2573"/>
        <end position="2739"/>
    </location>
</feature>
<dbReference type="Proteomes" id="UP001365542">
    <property type="component" value="Unassembled WGS sequence"/>
</dbReference>
<feature type="domain" description="PA14" evidence="3">
    <location>
        <begin position="2182"/>
        <end position="2357"/>
    </location>
</feature>
<dbReference type="PANTHER" id="PTHR31492">
    <property type="entry name" value="M CELL-TYPE AGGLUTINATION PROTEIN MAM3-RELATED"/>
    <property type="match status" value="1"/>
</dbReference>
<dbReference type="GO" id="GO:0009986">
    <property type="term" value="C:cell surface"/>
    <property type="evidence" value="ECO:0007669"/>
    <property type="project" value="UniProtKB-SubCell"/>
</dbReference>
<dbReference type="InterPro" id="IPR018871">
    <property type="entry name" value="GLEYA_adhesin_domain"/>
</dbReference>
<feature type="domain" description="PA14" evidence="3">
    <location>
        <begin position="2392"/>
        <end position="2552"/>
    </location>
</feature>
<dbReference type="PROSITE" id="PS51820">
    <property type="entry name" value="PA14"/>
    <property type="match status" value="4"/>
</dbReference>
<evidence type="ECO:0000256" key="2">
    <source>
        <dbReference type="SAM" id="SignalP"/>
    </source>
</evidence>
<dbReference type="Gene3D" id="2.60.120.1560">
    <property type="match status" value="4"/>
</dbReference>
<proteinExistence type="predicted"/>
<comment type="caution">
    <text evidence="4">The sequence shown here is derived from an EMBL/GenBank/DDBJ whole genome shotgun (WGS) entry which is preliminary data.</text>
</comment>
<organism evidence="4 5">
    <name type="scientific">Orbilia ellipsospora</name>
    <dbReference type="NCBI Taxonomy" id="2528407"/>
    <lineage>
        <taxon>Eukaryota</taxon>
        <taxon>Fungi</taxon>
        <taxon>Dikarya</taxon>
        <taxon>Ascomycota</taxon>
        <taxon>Pezizomycotina</taxon>
        <taxon>Orbiliomycetes</taxon>
        <taxon>Orbiliales</taxon>
        <taxon>Orbiliaceae</taxon>
        <taxon>Orbilia</taxon>
    </lineage>
</organism>
<dbReference type="PANTHER" id="PTHR31492:SF14">
    <property type="entry name" value="M CELL-TYPE AGGLUTINATION PROTEIN MAM3-RELATED"/>
    <property type="match status" value="1"/>
</dbReference>
<accession>A0AAV9XT34</accession>
<evidence type="ECO:0000313" key="4">
    <source>
        <dbReference type="EMBL" id="KAK6544349.1"/>
    </source>
</evidence>
<dbReference type="Pfam" id="PF10528">
    <property type="entry name" value="GLEYA"/>
    <property type="match status" value="4"/>
</dbReference>
<sequence>MLFLQSVLQVALLASAVLGSSCKTAPSSCKSIATNKASSTSCSKFFSTKGIGHPTCTKTVTKAAVTTTKYTKKGKSTRLIYTKTSTAYKTVRTACETVTLPTTIKKAGIVHKTSWETCTELDTVKVAHTSCITKTKTITKTTTIIGKPSANALLKRSTISTPKACSCFVTKSKTTTHTPARKTKTVSVATATVTKSTTKKVTQTKTIAVARITKWSTHTSQRTSTTYKVTTKHIKVTSTTSVYRKTTTKTSTKWVTVYKSTQKATTVTRVATGGSGSKTTVFPTDSSGHKITDGSVKATVITFKVLPAVTITKAGSKLSTTTILPTGAAFSAGTGTRTVVVYVTRATKHITKAASGGGPSHSTIIPTNPTLPATVIDFVTRGTVSKTSPAVGDKPSATTIIPTNPTIPATVIDYVTRGTISLTSLATNGKPSGTTIIPSNPTEPATVISWVTQLTTSLTSLATGSTPYATTLEPSNPTDPVTVVTYVVQSTVTYTSPAGPAGPSGTTIYPPQTNIGAPVQVITYVARPTTSITVPITGTVPSATTIFPTDGSGKPLTDASIPVSVITYSPLKRITTTEPLPPTATEPSATTIFPTDVGGLVPISVITYTPLKRTTITTLGSVALTTTKYPTDGAGNTITDGSGTISVIYVITQPETLITRVNSVTGLTTLYPTNAAGSTITDGTGTKTIITYVIQKFVTVSKPGTAGASTSTAWPTDGSGHIITTGIGPITVIDFLPRSIVTLSRPMLGTSACPAPITPTDPAQPLTIIECVNRPSVTITEAASTTGLTTVYPTDTTDYKATVTVITFANQPQTLITRVGSSTGLTTLWPTNSLGSTITDGTGTKTIITFVTQATITTTVIGPSDYTSTFFPTNSVGSTITDGSVPVSVVIGEKQPFTTITKVDTTVYTSTVYPTNNAGSTIRDPSVPITIVVGVTQPVTTIHRTATGTIPSTTTIYPASTDIHGTITVIDYDVGAATTLTSVGKSVFTTTEFPTNSNGVSVTDGSFGTRTVVVYITQPVTTVISVGTSAYTTTVTPNPTDILGTISVIDYVTQPVISITSVASTPSVTTIFPNPTDMHGTITVIYYTPRPTTTIDKLADGGKTSATTLFPDSTAPASVPVTVIDWLLQPVTSVTEYDTTTGLTTVTPPGSSGTITVITFAPLPTVTSTTLVSTPFTSTIFPPNIDQDRDGHIPVSVIIGVTRSITTITTMTNSLFTSTKYPPTDAPNTVPITVIVGVEQPYVTVTKIAEVPYTSTAYPTNAAGSTLTGPSDTITIVIGVKQPITTVTSPGSSAYTTTEYPTDSNGHIITDLTGTITVIDYVPGGAQPRTTATRLGSSAFLTTIFPTNGQGVTLTGPTDTISVIQFITEPQTLITRVASTTGLTTLLPTDGSGKPITDGSGTATVITFITPPVVTLTSLASTTGLKTLFPTNNAGSTITDGSGTETVVTYITQPQVLITRVAPTTGLTTLLPTGPDGNPLPSGSGTKTVVTFITQPVVTVTSLASTTGLTTLIPTDGSGKPITDGSGTDTIVTFITQPQVLITRVAQTTGLTTILPTGPDGSLLPSGTKTVITFITQPVVTVTSLASTTGLTTLIPTDGSGKPITDGSGTDTVVTFITQPQVLITRVAQTTGLTTLLPTGPNGSLLPGGTKTIITFVTQPEITLTSTDRSTHITTFYPTDSTGQTITDGSQPLTIVTYVIPGEQPIVTVTRVAPTTGLTTLFPTDSSGSTITDSTGTKTVITFVTQPTVTISLPATNGVDSITTLFPVDNNGVTVTTPGTGTVTVIDYVTQPIQPITTITKVGTTPFTSTFFPTDNSGHTVTDPSVPITVVVQVTQSITTILKVGTTDYTSTFSPTFPTNSAGVTVTDPSVPITVVIGVEQPITTVTTIALSSFTTTAFPTNAQGSTITDDSGTISVIIGIPRPTVTVTSIGPSAFTSTITPTGGDALNPTVPATVIIEVPQLIVTVTSPGPSKSTTTVFPIDGSGHTITDGTGTITVIDFEPLGTVTVTQVGPSAGLTTLTPANPTDPVTVVTFIAQPITTIALPSDEYNTITVQPTDSLGNIITDGTGTITVIDYFVPNLVTITSVGSVPSFTTIYPSSTDSTIPGTVVEYVVQPTTTVTSPIASGTISTSYVTTYTPNPTDVQGVFTVVNFKPANTTPDRTCNNTALEVAIYQNPYLGVASPSWTFEYFGTVAPYDTTTSNIIGINWINGGTAAQNKAGLSPYGFTPNQAAVSGGYPYVLNLRGYFYAPKTQTYIFSLYNTDDIAAFWIGDNAYDKWSSSNVDMTTNGQLESKTLTKVLTAGSYTPIRIMFGTNGATAKFSFDCIGGTDGTPYIRSGTASSYLVADACDDDTADPYPDFGYEFPAPDNSCSNGGLGVASYTNIFKNVANTVPLVNIAGWDPTYFETAVALGVNATTTIGLDDTSRTAPVGFYHPDGIFALMYRGYFYAPFDGTYSFNISNMDDILQVWTGNKSVDGWDGTNIDVQGKLCTSCPAGSQSPAGSFSTFLSAGTFFPLRLLYGNGGSVAKFTLEVTDQDGFYYLRHGLPSAYFVQKDCDDLAPPFPEPLPAICGNAGLQIAIYNNPYASNNVLTANYNPAYFTTQVPFDTGLSSQIAVVAPGASPQGFTPNVASVYVMQYRGYFLAPATGTYIFSFSAINDILYFWTGDNAVMGFTKGNADGVAMRNGTVNGAFSRSYNLTAGQYFPVRIQHADAGAGGSFSFTVTNSAGNQYVINNTPSKFLVAFACNYDLGPGYPDWGAETPVPDTCGNLGMEAAIYGDPFKDSTPDNAAFKPEYFKGISPDTTTITRMLGIRYYQTGDNTEATKPLGLTPKMSLNYTLNYRGYFYVPKTSNYTFRISAGDNFSGFWIGNNAFSAYSRSNVDATSIWNGTVSSLGVVTRSLQADTYLPLRVMLGSWGGTVQYIMQIYDADGTYYVQHGVASPYLVYVGCDTDEAPPYNAWGQEGQTQPVTTINHLATGTQPASTTTIYPTDTAGSKVTTSGTITVVKYNKQAYVTYTEAGTKTTPYFVTVTPTDSAGRPITDGSAKATVYQHIPPVLAPGTNGPVYPCSKYGYIIINQAFYQVDLATSTFKLITAALNNKVNTNAIGYNVLDNYIYGIESTTGYVLRIAANAKVTHVVKIPQLAKSYIADIDGNGQYWVAHGGSPGHIAWYQVNLKPGSANYGKLVASGQIVNPGVAFADWVQIPSAGNKLWTLAINGQAHAVLVSITLGATKVLTIEATFSNWSGTAFGAMFATNNGDIYCKQNASGNIWKVNVFSKRPPVLVTAGPRVQNTDGCRCVYNNDYISG</sequence>
<feature type="domain" description="PA14" evidence="3">
    <location>
        <begin position="2788"/>
        <end position="2961"/>
    </location>
</feature>